<name>A0A392VTB3_9FABA</name>
<comment type="caution">
    <text evidence="1">The sequence shown here is derived from an EMBL/GenBank/DDBJ whole genome shotgun (WGS) entry which is preliminary data.</text>
</comment>
<dbReference type="Proteomes" id="UP000265520">
    <property type="component" value="Unassembled WGS sequence"/>
</dbReference>
<sequence>WGGALRVRGGGDIEDYLLGRKIR</sequence>
<dbReference type="EMBL" id="LXQA011251428">
    <property type="protein sequence ID" value="MCI90692.1"/>
    <property type="molecule type" value="Genomic_DNA"/>
</dbReference>
<accession>A0A392VTB3</accession>
<feature type="non-terminal residue" evidence="1">
    <location>
        <position position="1"/>
    </location>
</feature>
<reference evidence="1 2" key="1">
    <citation type="journal article" date="2018" name="Front. Plant Sci.">
        <title>Red Clover (Trifolium pratense) and Zigzag Clover (T. medium) - A Picture of Genomic Similarities and Differences.</title>
        <authorList>
            <person name="Dluhosova J."/>
            <person name="Istvanek J."/>
            <person name="Nedelnik J."/>
            <person name="Repkova J."/>
        </authorList>
    </citation>
    <scope>NUCLEOTIDE SEQUENCE [LARGE SCALE GENOMIC DNA]</scope>
    <source>
        <strain evidence="2">cv. 10/8</strain>
        <tissue evidence="1">Leaf</tissue>
    </source>
</reference>
<organism evidence="1 2">
    <name type="scientific">Trifolium medium</name>
    <dbReference type="NCBI Taxonomy" id="97028"/>
    <lineage>
        <taxon>Eukaryota</taxon>
        <taxon>Viridiplantae</taxon>
        <taxon>Streptophyta</taxon>
        <taxon>Embryophyta</taxon>
        <taxon>Tracheophyta</taxon>
        <taxon>Spermatophyta</taxon>
        <taxon>Magnoliopsida</taxon>
        <taxon>eudicotyledons</taxon>
        <taxon>Gunneridae</taxon>
        <taxon>Pentapetalae</taxon>
        <taxon>rosids</taxon>
        <taxon>fabids</taxon>
        <taxon>Fabales</taxon>
        <taxon>Fabaceae</taxon>
        <taxon>Papilionoideae</taxon>
        <taxon>50 kb inversion clade</taxon>
        <taxon>NPAAA clade</taxon>
        <taxon>Hologalegina</taxon>
        <taxon>IRL clade</taxon>
        <taxon>Trifolieae</taxon>
        <taxon>Trifolium</taxon>
    </lineage>
</organism>
<evidence type="ECO:0000313" key="2">
    <source>
        <dbReference type="Proteomes" id="UP000265520"/>
    </source>
</evidence>
<protein>
    <submittedName>
        <fullName evidence="1">Uncharacterized protein</fullName>
    </submittedName>
</protein>
<keyword evidence="2" id="KW-1185">Reference proteome</keyword>
<evidence type="ECO:0000313" key="1">
    <source>
        <dbReference type="EMBL" id="MCI90692.1"/>
    </source>
</evidence>
<proteinExistence type="predicted"/>
<dbReference type="AlphaFoldDB" id="A0A392VTB3"/>